<feature type="region of interest" description="Disordered" evidence="1">
    <location>
        <begin position="53"/>
        <end position="75"/>
    </location>
</feature>
<accession>A0A1S0U7R1</accession>
<protein>
    <submittedName>
        <fullName evidence="2">Uncharacterized protein</fullName>
    </submittedName>
</protein>
<dbReference type="GeneID" id="9940218"/>
<proteinExistence type="predicted"/>
<gene>
    <name evidence="2" type="ORF">LOAG_02833</name>
</gene>
<dbReference type="AlphaFoldDB" id="A0A1S0U7R1"/>
<sequence>MLKDNKGRNEQLAQSQLLVVDVFVISEGSSCRIEAIFRLVRHFEIYAICSPERSEPAHGAKPPDSEKGSADSEKLESLTHTYMSALPPPLPLQPQQLAFKHNSATIDHGTYVLLRPRS</sequence>
<evidence type="ECO:0000313" key="2">
    <source>
        <dbReference type="EMBL" id="EFO25656.2"/>
    </source>
</evidence>
<dbReference type="EMBL" id="JH712098">
    <property type="protein sequence ID" value="EFO25656.2"/>
    <property type="molecule type" value="Genomic_DNA"/>
</dbReference>
<evidence type="ECO:0000256" key="1">
    <source>
        <dbReference type="SAM" id="MobiDB-lite"/>
    </source>
</evidence>
<name>A0A1S0U7R1_LOALO</name>
<dbReference type="InParanoid" id="A0A1S0U7R1"/>
<reference evidence="2" key="1">
    <citation type="submission" date="2012-04" db="EMBL/GenBank/DDBJ databases">
        <title>The Genome Sequence of Loa loa.</title>
        <authorList>
            <consortium name="The Broad Institute Genome Sequencing Platform"/>
            <consortium name="Broad Institute Genome Sequencing Center for Infectious Disease"/>
            <person name="Nutman T.B."/>
            <person name="Fink D.L."/>
            <person name="Russ C."/>
            <person name="Young S."/>
            <person name="Zeng Q."/>
            <person name="Gargeya S."/>
            <person name="Alvarado L."/>
            <person name="Berlin A."/>
            <person name="Chapman S.B."/>
            <person name="Chen Z."/>
            <person name="Freedman E."/>
            <person name="Gellesch M."/>
            <person name="Goldberg J."/>
            <person name="Griggs A."/>
            <person name="Gujja S."/>
            <person name="Heilman E.R."/>
            <person name="Heiman D."/>
            <person name="Howarth C."/>
            <person name="Mehta T."/>
            <person name="Neiman D."/>
            <person name="Pearson M."/>
            <person name="Roberts A."/>
            <person name="Saif S."/>
            <person name="Shea T."/>
            <person name="Shenoy N."/>
            <person name="Sisk P."/>
            <person name="Stolte C."/>
            <person name="Sykes S."/>
            <person name="White J."/>
            <person name="Yandava C."/>
            <person name="Haas B."/>
            <person name="Henn M.R."/>
            <person name="Nusbaum C."/>
            <person name="Birren B."/>
        </authorList>
    </citation>
    <scope>NUCLEOTIDE SEQUENCE [LARGE SCALE GENOMIC DNA]</scope>
</reference>
<dbReference type="KEGG" id="loa:LOAG_02833"/>
<organism evidence="2">
    <name type="scientific">Loa loa</name>
    <name type="common">Eye worm</name>
    <name type="synonym">Filaria loa</name>
    <dbReference type="NCBI Taxonomy" id="7209"/>
    <lineage>
        <taxon>Eukaryota</taxon>
        <taxon>Metazoa</taxon>
        <taxon>Ecdysozoa</taxon>
        <taxon>Nematoda</taxon>
        <taxon>Chromadorea</taxon>
        <taxon>Rhabditida</taxon>
        <taxon>Spirurina</taxon>
        <taxon>Spiruromorpha</taxon>
        <taxon>Filarioidea</taxon>
        <taxon>Onchocercidae</taxon>
        <taxon>Loa</taxon>
    </lineage>
</organism>
<dbReference type="RefSeq" id="XP_020303479.1">
    <property type="nucleotide sequence ID" value="XM_020446142.1"/>
</dbReference>
<dbReference type="CTD" id="9940218"/>